<dbReference type="OrthoDB" id="186625at2759"/>
<reference evidence="17 18" key="1">
    <citation type="journal article" date="2014" name="Genome Biol. Evol.">
        <title>The secreted proteins of Achlya hypogyna and Thraustotheca clavata identify the ancestral oomycete secretome and reveal gene acquisitions by horizontal gene transfer.</title>
        <authorList>
            <person name="Misner I."/>
            <person name="Blouin N."/>
            <person name="Leonard G."/>
            <person name="Richards T.A."/>
            <person name="Lane C.E."/>
        </authorList>
    </citation>
    <scope>NUCLEOTIDE SEQUENCE [LARGE SCALE GENOMIC DNA]</scope>
    <source>
        <strain evidence="17 18">ATCC 48635</strain>
    </source>
</reference>
<keyword evidence="15" id="KW-1133">Transmembrane helix</keyword>
<dbReference type="InterPro" id="IPR018247">
    <property type="entry name" value="EF_Hand_1_Ca_BS"/>
</dbReference>
<dbReference type="Gene3D" id="1.10.238.10">
    <property type="entry name" value="EF-hand"/>
    <property type="match status" value="2"/>
</dbReference>
<evidence type="ECO:0000256" key="3">
    <source>
        <dbReference type="ARBA" id="ARBA00022448"/>
    </source>
</evidence>
<evidence type="ECO:0000256" key="14">
    <source>
        <dbReference type="SAM" id="MobiDB-lite"/>
    </source>
</evidence>
<keyword evidence="12 15" id="KW-0472">Membrane</keyword>
<comment type="similarity">
    <text evidence="13">Belongs to the MICU1 family. MICU1 subfamily.</text>
</comment>
<dbReference type="AlphaFoldDB" id="A0A1V9Z504"/>
<dbReference type="PROSITE" id="PS50222">
    <property type="entry name" value="EF_HAND_2"/>
    <property type="match status" value="2"/>
</dbReference>
<dbReference type="InterPro" id="IPR039800">
    <property type="entry name" value="MICU1/2/3"/>
</dbReference>
<keyword evidence="10" id="KW-0406">Ion transport</keyword>
<keyword evidence="11" id="KW-0496">Mitochondrion</keyword>
<dbReference type="EMBL" id="JNBR01000433">
    <property type="protein sequence ID" value="OQR93031.1"/>
    <property type="molecule type" value="Genomic_DNA"/>
</dbReference>
<dbReference type="InterPro" id="IPR002048">
    <property type="entry name" value="EF_hand_dom"/>
</dbReference>
<proteinExistence type="inferred from homology"/>
<keyword evidence="15" id="KW-0812">Transmembrane</keyword>
<protein>
    <recommendedName>
        <fullName evidence="16">EF-hand domain-containing protein</fullName>
    </recommendedName>
</protein>
<dbReference type="GO" id="GO:1990246">
    <property type="term" value="C:uniplex complex"/>
    <property type="evidence" value="ECO:0007669"/>
    <property type="project" value="TreeGrafter"/>
</dbReference>
<evidence type="ECO:0000256" key="7">
    <source>
        <dbReference type="ARBA" id="ARBA00022792"/>
    </source>
</evidence>
<keyword evidence="18" id="KW-1185">Reference proteome</keyword>
<evidence type="ECO:0000256" key="11">
    <source>
        <dbReference type="ARBA" id="ARBA00023128"/>
    </source>
</evidence>
<dbReference type="GO" id="GO:0036444">
    <property type="term" value="P:calcium import into the mitochondrion"/>
    <property type="evidence" value="ECO:0007669"/>
    <property type="project" value="TreeGrafter"/>
</dbReference>
<comment type="caution">
    <text evidence="17">The sequence shown here is derived from an EMBL/GenBank/DDBJ whole genome shotgun (WGS) entry which is preliminary data.</text>
</comment>
<evidence type="ECO:0000256" key="15">
    <source>
        <dbReference type="SAM" id="Phobius"/>
    </source>
</evidence>
<keyword evidence="7" id="KW-0999">Mitochondrion inner membrane</keyword>
<evidence type="ECO:0000256" key="13">
    <source>
        <dbReference type="ARBA" id="ARBA00038333"/>
    </source>
</evidence>
<dbReference type="GO" id="GO:0005758">
    <property type="term" value="C:mitochondrial intermembrane space"/>
    <property type="evidence" value="ECO:0007669"/>
    <property type="project" value="UniProtKB-SubCell"/>
</dbReference>
<dbReference type="PROSITE" id="PS00018">
    <property type="entry name" value="EF_HAND_1"/>
    <property type="match status" value="2"/>
</dbReference>
<organism evidence="17 18">
    <name type="scientific">Achlya hypogyna</name>
    <name type="common">Oomycete</name>
    <name type="synonym">Protoachlya hypogyna</name>
    <dbReference type="NCBI Taxonomy" id="1202772"/>
    <lineage>
        <taxon>Eukaryota</taxon>
        <taxon>Sar</taxon>
        <taxon>Stramenopiles</taxon>
        <taxon>Oomycota</taxon>
        <taxon>Saprolegniomycetes</taxon>
        <taxon>Saprolegniales</taxon>
        <taxon>Achlyaceae</taxon>
        <taxon>Achlya</taxon>
    </lineage>
</organism>
<dbReference type="GO" id="GO:0051560">
    <property type="term" value="P:mitochondrial calcium ion homeostasis"/>
    <property type="evidence" value="ECO:0007669"/>
    <property type="project" value="TreeGrafter"/>
</dbReference>
<evidence type="ECO:0000256" key="2">
    <source>
        <dbReference type="ARBA" id="ARBA00004569"/>
    </source>
</evidence>
<accession>A0A1V9Z504</accession>
<dbReference type="InterPro" id="IPR011992">
    <property type="entry name" value="EF-hand-dom_pair"/>
</dbReference>
<feature type="domain" description="EF-hand" evidence="16">
    <location>
        <begin position="167"/>
        <end position="202"/>
    </location>
</feature>
<keyword evidence="9" id="KW-0809">Transit peptide</keyword>
<feature type="compositionally biased region" description="Basic residues" evidence="14">
    <location>
        <begin position="54"/>
        <end position="63"/>
    </location>
</feature>
<evidence type="ECO:0000256" key="5">
    <source>
        <dbReference type="ARBA" id="ARBA00022723"/>
    </source>
</evidence>
<sequence length="410" mass="45776">MLRTTCKALTSRVLGTRQSHLSSGMVAAFMGAMGAGATAIALSEEAPSTDAPKKKAKTRWHTRQKFEDGDKEALLMKESLARYKQDLAAFDSIETRFDVFAKAVNKDLKGNWQKVMTFTDFVHALVLPRFRTAEPPATANYSCDFTGDANGLISYEECHLLVHLLQIPVEHFAVAFHMFDLDGNGTVDKAEFLEVLSSVLSNIKDTRATGKDKEVHVEASYRLLQHFFGKHGKKKITAKEFIAVIQTLKEHLLRAEFDLYAAKSKDGAVSISVHDFAVTLISCLDPKHLPSLLPRLQLLAASDERVSWPEFVLFHSVIQNHLEGIKLAFELRPDDEINEEDFLKAAYIVSGVRLPERIMAMVFRIFDANGNGTLDEDELLKILATRNQAALHKAPPVSRPAKFWACIHQA</sequence>
<keyword evidence="5" id="KW-0479">Metal-binding</keyword>
<dbReference type="Proteomes" id="UP000243579">
    <property type="component" value="Unassembled WGS sequence"/>
</dbReference>
<evidence type="ECO:0000256" key="4">
    <source>
        <dbReference type="ARBA" id="ARBA00022568"/>
    </source>
</evidence>
<dbReference type="Pfam" id="PF13405">
    <property type="entry name" value="EF-hand_6"/>
    <property type="match status" value="2"/>
</dbReference>
<keyword evidence="4" id="KW-0109">Calcium transport</keyword>
<feature type="transmembrane region" description="Helical" evidence="15">
    <location>
        <begin position="21"/>
        <end position="42"/>
    </location>
</feature>
<feature type="region of interest" description="Disordered" evidence="14">
    <location>
        <begin position="44"/>
        <end position="63"/>
    </location>
</feature>
<dbReference type="SMART" id="SM00054">
    <property type="entry name" value="EFh"/>
    <property type="match status" value="2"/>
</dbReference>
<evidence type="ECO:0000256" key="12">
    <source>
        <dbReference type="ARBA" id="ARBA00023136"/>
    </source>
</evidence>
<keyword evidence="8" id="KW-0106">Calcium</keyword>
<gene>
    <name evidence="17" type="ORF">ACHHYP_03021</name>
</gene>
<feature type="domain" description="EF-hand" evidence="16">
    <location>
        <begin position="354"/>
        <end position="389"/>
    </location>
</feature>
<evidence type="ECO:0000259" key="16">
    <source>
        <dbReference type="PROSITE" id="PS50222"/>
    </source>
</evidence>
<evidence type="ECO:0000256" key="1">
    <source>
        <dbReference type="ARBA" id="ARBA00004273"/>
    </source>
</evidence>
<dbReference type="PANTHER" id="PTHR12294:SF1">
    <property type="entry name" value="CALCIUM UPTAKE PROTEIN 1, MITOCHONDRIAL"/>
    <property type="match status" value="1"/>
</dbReference>
<dbReference type="SUPFAM" id="SSF47473">
    <property type="entry name" value="EF-hand"/>
    <property type="match status" value="2"/>
</dbReference>
<evidence type="ECO:0000256" key="6">
    <source>
        <dbReference type="ARBA" id="ARBA00022737"/>
    </source>
</evidence>
<evidence type="ECO:0000256" key="10">
    <source>
        <dbReference type="ARBA" id="ARBA00023065"/>
    </source>
</evidence>
<keyword evidence="3" id="KW-0813">Transport</keyword>
<dbReference type="PANTHER" id="PTHR12294">
    <property type="entry name" value="EF HAND DOMAIN FAMILY A1,A2-RELATED"/>
    <property type="match status" value="1"/>
</dbReference>
<dbReference type="STRING" id="1202772.A0A1V9Z504"/>
<name>A0A1V9Z504_ACHHY</name>
<keyword evidence="6" id="KW-0677">Repeat</keyword>
<evidence type="ECO:0000256" key="9">
    <source>
        <dbReference type="ARBA" id="ARBA00022946"/>
    </source>
</evidence>
<evidence type="ECO:0000313" key="18">
    <source>
        <dbReference type="Proteomes" id="UP000243579"/>
    </source>
</evidence>
<comment type="subcellular location">
    <subcellularLocation>
        <location evidence="1">Mitochondrion inner membrane</location>
    </subcellularLocation>
    <subcellularLocation>
        <location evidence="2">Mitochondrion intermembrane space</location>
    </subcellularLocation>
</comment>
<dbReference type="GO" id="GO:0005509">
    <property type="term" value="F:calcium ion binding"/>
    <property type="evidence" value="ECO:0007669"/>
    <property type="project" value="InterPro"/>
</dbReference>
<evidence type="ECO:0000256" key="8">
    <source>
        <dbReference type="ARBA" id="ARBA00022837"/>
    </source>
</evidence>
<evidence type="ECO:0000313" key="17">
    <source>
        <dbReference type="EMBL" id="OQR93031.1"/>
    </source>
</evidence>